<evidence type="ECO:0000259" key="7">
    <source>
        <dbReference type="Pfam" id="PF00753"/>
    </source>
</evidence>
<evidence type="ECO:0000256" key="1">
    <source>
        <dbReference type="ARBA" id="ARBA00004651"/>
    </source>
</evidence>
<name>A0ABW9GZG3_9FIRM</name>
<feature type="transmembrane region" description="Helical" evidence="6">
    <location>
        <begin position="478"/>
        <end position="495"/>
    </location>
</feature>
<feature type="domain" description="DUF4131" evidence="9">
    <location>
        <begin position="27"/>
        <end position="165"/>
    </location>
</feature>
<keyword evidence="3 6" id="KW-0812">Transmembrane</keyword>
<dbReference type="Pfam" id="PF03772">
    <property type="entry name" value="Competence"/>
    <property type="match status" value="1"/>
</dbReference>
<dbReference type="InterPro" id="IPR004797">
    <property type="entry name" value="Competence_ComEC/Rec2"/>
</dbReference>
<evidence type="ECO:0000256" key="3">
    <source>
        <dbReference type="ARBA" id="ARBA00022692"/>
    </source>
</evidence>
<evidence type="ECO:0000256" key="4">
    <source>
        <dbReference type="ARBA" id="ARBA00022989"/>
    </source>
</evidence>
<evidence type="ECO:0000256" key="2">
    <source>
        <dbReference type="ARBA" id="ARBA00022475"/>
    </source>
</evidence>
<feature type="transmembrane region" description="Helical" evidence="6">
    <location>
        <begin position="44"/>
        <end position="66"/>
    </location>
</feature>
<keyword evidence="2" id="KW-1003">Cell membrane</keyword>
<evidence type="ECO:0000256" key="6">
    <source>
        <dbReference type="SAM" id="Phobius"/>
    </source>
</evidence>
<dbReference type="PANTHER" id="PTHR30619:SF1">
    <property type="entry name" value="RECOMBINATION PROTEIN 2"/>
    <property type="match status" value="1"/>
</dbReference>
<feature type="transmembrane region" description="Helical" evidence="6">
    <location>
        <begin position="444"/>
        <end position="466"/>
    </location>
</feature>
<dbReference type="EMBL" id="JBJUVG010000008">
    <property type="protein sequence ID" value="MFM9413948.1"/>
    <property type="molecule type" value="Genomic_DNA"/>
</dbReference>
<dbReference type="InterPro" id="IPR001279">
    <property type="entry name" value="Metallo-B-lactamas"/>
</dbReference>
<dbReference type="Proteomes" id="UP001631949">
    <property type="component" value="Unassembled WGS sequence"/>
</dbReference>
<evidence type="ECO:0000256" key="5">
    <source>
        <dbReference type="ARBA" id="ARBA00023136"/>
    </source>
</evidence>
<feature type="transmembrane region" description="Helical" evidence="6">
    <location>
        <begin position="220"/>
        <end position="248"/>
    </location>
</feature>
<evidence type="ECO:0000259" key="9">
    <source>
        <dbReference type="Pfam" id="PF13567"/>
    </source>
</evidence>
<feature type="transmembrane region" description="Helical" evidence="6">
    <location>
        <begin position="254"/>
        <end position="273"/>
    </location>
</feature>
<keyword evidence="4 6" id="KW-1133">Transmembrane helix</keyword>
<keyword evidence="11" id="KW-1185">Reference proteome</keyword>
<dbReference type="Pfam" id="PF13567">
    <property type="entry name" value="DUF4131"/>
    <property type="match status" value="1"/>
</dbReference>
<feature type="transmembrane region" description="Helical" evidence="6">
    <location>
        <begin position="12"/>
        <end position="38"/>
    </location>
</feature>
<proteinExistence type="predicted"/>
<dbReference type="InterPro" id="IPR004477">
    <property type="entry name" value="ComEC_N"/>
</dbReference>
<reference evidence="10 11" key="1">
    <citation type="journal article" date="2016" name="Int. J. Syst. Evol. Microbiol.">
        <title>Peptococcus simiae sp. nov., isolated from rhesus macaque faeces and emended description of the genus Peptococcus.</title>
        <authorList>
            <person name="Shkoporov A.N."/>
            <person name="Efimov B.A."/>
            <person name="Kondova I."/>
            <person name="Ouwerling B."/>
            <person name="Chaplin A.V."/>
            <person name="Shcherbakova V.A."/>
            <person name="Langermans J.A.M."/>
        </authorList>
    </citation>
    <scope>NUCLEOTIDE SEQUENCE [LARGE SCALE GENOMIC DNA]</scope>
    <source>
        <strain evidence="10 11">M108</strain>
    </source>
</reference>
<dbReference type="RefSeq" id="WP_408977563.1">
    <property type="nucleotide sequence ID" value="NZ_JBJUVG010000008.1"/>
</dbReference>
<dbReference type="Gene3D" id="3.60.15.10">
    <property type="entry name" value="Ribonuclease Z/Hydroxyacylglutathione hydrolase-like"/>
    <property type="match status" value="1"/>
</dbReference>
<feature type="transmembrane region" description="Helical" evidence="6">
    <location>
        <begin position="280"/>
        <end position="297"/>
    </location>
</feature>
<feature type="transmembrane region" description="Helical" evidence="6">
    <location>
        <begin position="349"/>
        <end position="373"/>
    </location>
</feature>
<dbReference type="InterPro" id="IPR025405">
    <property type="entry name" value="DUF4131"/>
</dbReference>
<evidence type="ECO:0000313" key="11">
    <source>
        <dbReference type="Proteomes" id="UP001631949"/>
    </source>
</evidence>
<accession>A0ABW9GZG3</accession>
<protein>
    <submittedName>
        <fullName evidence="10">DNA internalization-related competence protein ComEC/Rec2</fullName>
    </submittedName>
</protein>
<feature type="domain" description="Metallo-beta-lactamase" evidence="7">
    <location>
        <begin position="505"/>
        <end position="566"/>
    </location>
</feature>
<comment type="caution">
    <text evidence="10">The sequence shown here is derived from an EMBL/GenBank/DDBJ whole genome shotgun (WGS) entry which is preliminary data.</text>
</comment>
<dbReference type="InterPro" id="IPR052159">
    <property type="entry name" value="Competence_DNA_uptake"/>
</dbReference>
<organism evidence="10 11">
    <name type="scientific">Peptococcus simiae</name>
    <dbReference type="NCBI Taxonomy" id="1643805"/>
    <lineage>
        <taxon>Bacteria</taxon>
        <taxon>Bacillati</taxon>
        <taxon>Bacillota</taxon>
        <taxon>Clostridia</taxon>
        <taxon>Eubacteriales</taxon>
        <taxon>Peptococcaceae</taxon>
        <taxon>Peptococcus</taxon>
    </lineage>
</organism>
<dbReference type="InterPro" id="IPR036866">
    <property type="entry name" value="RibonucZ/Hydroxyglut_hydro"/>
</dbReference>
<feature type="domain" description="ComEC/Rec2-related protein" evidence="8">
    <location>
        <begin position="202"/>
        <end position="467"/>
    </location>
</feature>
<comment type="subcellular location">
    <subcellularLocation>
        <location evidence="1">Cell membrane</location>
        <topology evidence="1">Multi-pass membrane protein</topology>
    </subcellularLocation>
</comment>
<evidence type="ECO:0000313" key="10">
    <source>
        <dbReference type="EMBL" id="MFM9413948.1"/>
    </source>
</evidence>
<keyword evidence="5 6" id="KW-0472">Membrane</keyword>
<gene>
    <name evidence="10" type="ORF">ACKQTC_06180</name>
</gene>
<feature type="transmembrane region" description="Helical" evidence="6">
    <location>
        <begin position="379"/>
        <end position="404"/>
    </location>
</feature>
<dbReference type="NCBIfam" id="TIGR00361">
    <property type="entry name" value="ComEC_Rec2"/>
    <property type="match status" value="1"/>
</dbReference>
<dbReference type="NCBIfam" id="TIGR00360">
    <property type="entry name" value="ComEC_N-term"/>
    <property type="match status" value="1"/>
</dbReference>
<evidence type="ECO:0000259" key="8">
    <source>
        <dbReference type="Pfam" id="PF03772"/>
    </source>
</evidence>
<dbReference type="SUPFAM" id="SSF56281">
    <property type="entry name" value="Metallo-hydrolase/oxidoreductase"/>
    <property type="match status" value="1"/>
</dbReference>
<dbReference type="Pfam" id="PF00753">
    <property type="entry name" value="Lactamase_B"/>
    <property type="match status" value="1"/>
</dbReference>
<sequence length="740" mass="79828">MWHLKRTGAWLALAFIIGRLLVAGVYWPLLAVPLLLWACRPARWALPLAVIIALVGGLWGQGAVALPPVPLDTGQEVLLTAQVVKSTPTRQLVQVDRVDDRPLDDPFRVSLRRAYGDEDLLRRGQRIRVAASLESPGQRRAPGGFDEAQYLHGQGAFAVARAKEAVRALPPADTLPDRVTRYMQTSLDDRLSPEGAALSRAILLGETAGLHPDFYHRAQLLGMVHVFAVSGLHVGMILGLIMAILHLLQVASPWAKLLLAAPLLIGYALMVGAPPSAIRAVVMAMVALLALGSYRYGDPPSILAYAGLALVLMDPFCLWQIGFQLSFTVTAGLLLFIRPLQRLLAPLPPALSSALAVALAAELAGAPLLAYYFNLWTPLSVLANVLFVPIVGVLVPLVLLGLLAGPLLPPLSLFLFWLADRLAALLIWLVQVPGAWLADRHVNIGAPGFKMVLLAYALLILGLIVSHRLKAIDWRHRVLALALPAVMVALLWAPVRDDLSCLVLDVGQGSCAFWQSPAGTRLLLDTGPGTDGAAAAMRALGVNRLDGVILSHGDSDHINGLARLLDDVRVDRLFIPAPLMKEEALQALAPRLTDTALVPVADRERLSLKDLALRLTLLNSGEDEANANQLAAHLADGRLSLAAPGDSPADSLAHWDRPAADIFLVPHHGSRYSLDPADLRAHRPQLACCSAGPHNRYGHPHPQVRAAYRRAEIPFYLTAEAGSLYIFRMPEGLEVHTPYA</sequence>
<dbReference type="PANTHER" id="PTHR30619">
    <property type="entry name" value="DNA INTERNALIZATION/COMPETENCE PROTEIN COMEC/REC2"/>
    <property type="match status" value="1"/>
</dbReference>